<dbReference type="Gene3D" id="3.40.50.1440">
    <property type="entry name" value="Tubulin/FtsZ, GTPase domain"/>
    <property type="match status" value="1"/>
</dbReference>
<feature type="domain" description="Phage tubulin-like protein C-terminal" evidence="1">
    <location>
        <begin position="186"/>
        <end position="272"/>
    </location>
</feature>
<accession>A0A481W5K4</accession>
<evidence type="ECO:0000313" key="2">
    <source>
        <dbReference type="EMBL" id="QBJ02557.1"/>
    </source>
</evidence>
<dbReference type="Pfam" id="PF22334">
    <property type="entry name" value="TubZ_C_2"/>
    <property type="match status" value="1"/>
</dbReference>
<dbReference type="InterPro" id="IPR036525">
    <property type="entry name" value="Tubulin/FtsZ_GTPase_sf"/>
</dbReference>
<protein>
    <submittedName>
        <fullName evidence="2">PhuZ</fullName>
    </submittedName>
</protein>
<name>A0A481W5K4_9CAUD</name>
<reference evidence="2 3" key="1">
    <citation type="submission" date="2019-02" db="EMBL/GenBank/DDBJ databases">
        <authorList>
            <person name="Frampton R.A."/>
            <person name="Wojtus J.K."/>
            <person name="Fineran P.C."/>
            <person name="Hendrickson H.L."/>
        </authorList>
    </citation>
    <scope>NUCLEOTIDE SEQUENCE [LARGE SCALE GENOMIC DNA]</scope>
</reference>
<evidence type="ECO:0000313" key="3">
    <source>
        <dbReference type="Proteomes" id="UP000294134"/>
    </source>
</evidence>
<dbReference type="Proteomes" id="UP000294134">
    <property type="component" value="Segment"/>
</dbReference>
<dbReference type="InterPro" id="IPR054768">
    <property type="entry name" value="PhuZ_C"/>
</dbReference>
<proteinExistence type="predicted"/>
<dbReference type="SUPFAM" id="SSF52490">
    <property type="entry name" value="Tubulin nucleotide-binding domain-like"/>
    <property type="match status" value="1"/>
</dbReference>
<organism evidence="2 3">
    <name type="scientific">Pseudomonas phage Psa21</name>
    <dbReference type="NCBI Taxonomy" id="2530023"/>
    <lineage>
        <taxon>Viruses</taxon>
        <taxon>Duplodnaviria</taxon>
        <taxon>Heunggongvirae</taxon>
        <taxon>Uroviricota</taxon>
        <taxon>Caudoviricetes</taxon>
        <taxon>Chimalliviridae</taxon>
        <taxon>Tepukevirus</taxon>
        <taxon>Tepukevirus Psa21</taxon>
    </lineage>
</organism>
<evidence type="ECO:0000259" key="1">
    <source>
        <dbReference type="Pfam" id="PF22334"/>
    </source>
</evidence>
<dbReference type="EMBL" id="MK552327">
    <property type="protein sequence ID" value="QBJ02557.1"/>
    <property type="molecule type" value="Genomic_DNA"/>
</dbReference>
<gene>
    <name evidence="2" type="ORF">PSA21_27</name>
</gene>
<keyword evidence="3" id="KW-1185">Reference proteome</keyword>
<sequence>MSDIKTRIYNCGGTGFNIGSLYGATAEHVCFLDSSDANLKDKQIPAERVYLIPGTDGAGGDQSYMMPFARKHADEMLKKFEPGATNIIVVGAGGGSGVAIAVQIATKLLTLKLPTIIIGISGTDSTRRIRNTTNFIKNMEVVSLKTQQPVVLAWVENTNGEAEADQEVLFLLDALVVLTDQTNGRLDTKDIINWLQYQHVCSVSPQLVQLHVSENRAEAAAVMEPISVASLYTDAEKNIPFGSAFVRTVGITNNDAKMPSDQLHFVINSVGINSITEKLEQERVKLNTVQSGFRQRKPVVSIDDNLTEDGYVVD</sequence>